<dbReference type="Gene3D" id="3.40.50.300">
    <property type="entry name" value="P-loop containing nucleotide triphosphate hydrolases"/>
    <property type="match status" value="2"/>
</dbReference>
<evidence type="ECO:0000256" key="1">
    <source>
        <dbReference type="ARBA" id="ARBA00022737"/>
    </source>
</evidence>
<dbReference type="SUPFAM" id="SSF52540">
    <property type="entry name" value="P-loop containing nucleoside triphosphate hydrolases"/>
    <property type="match status" value="2"/>
</dbReference>
<dbReference type="Pfam" id="PF00005">
    <property type="entry name" value="ABC_tran"/>
    <property type="match status" value="2"/>
</dbReference>
<dbReference type="InterPro" id="IPR017871">
    <property type="entry name" value="ABC_transporter-like_CS"/>
</dbReference>
<dbReference type="GO" id="GO:0005524">
    <property type="term" value="F:ATP binding"/>
    <property type="evidence" value="ECO:0007669"/>
    <property type="project" value="UniProtKB-KW"/>
</dbReference>
<dbReference type="PROSITE" id="PS00211">
    <property type="entry name" value="ABC_TRANSPORTER_1"/>
    <property type="match status" value="1"/>
</dbReference>
<sequence length="505" mass="54486">MPFSSPLTLSGITYTYPGQVEPVLDRLSVFLPAGWTGVVGDNGCGKSTLGRLCCQELAPGAGTVRGPVDHPLCVFCAQEASKVPERLEDFACDFGSLARELRRSLALTDDMAWRYDELSVGERKKLQVAVALWQHPDVLVLDEPTNHVDSACRRALARACADFSGVGLLVSHDRELLDALAERCLCFEGAGAVLRPGGYTKATAQAALERAEGARARRDARREVTRLSTEHKQRARLALKTAARLSARGLDKHDSDGRGRRSLAVYTGKDGVAARLAARMDARVGDARERLAQAHVEKRYDGDLWFDARAHPRKVLARLDEEDIPCGPDGQILHVPSLALGNIDHVGIEGPNGAGKSTLLRHLVAHLDADVPALVMAQELGMDEKRGVLEQAMCLSDSELGRALSLVAQLNTDPKRLRATLEAGGEPSPGELRKLMLALKARSGVSVLVMDEPTNHLDLHSAEALERALAAFPGALVLVSHDATLLARTCTRLLHVEGGRVCEVL</sequence>
<feature type="domain" description="ABC transporter" evidence="4">
    <location>
        <begin position="7"/>
        <end position="215"/>
    </location>
</feature>
<proteinExistence type="predicted"/>
<keyword evidence="6" id="KW-1185">Reference proteome</keyword>
<organism evidence="5 6">
    <name type="scientific">Thermophilibacter immobilis</name>
    <dbReference type="NCBI Taxonomy" id="2779519"/>
    <lineage>
        <taxon>Bacteria</taxon>
        <taxon>Bacillati</taxon>
        <taxon>Actinomycetota</taxon>
        <taxon>Coriobacteriia</taxon>
        <taxon>Coriobacteriales</taxon>
        <taxon>Atopobiaceae</taxon>
        <taxon>Thermophilibacter</taxon>
    </lineage>
</organism>
<evidence type="ECO:0000313" key="6">
    <source>
        <dbReference type="Proteomes" id="UP000593735"/>
    </source>
</evidence>
<dbReference type="KEGG" id="tio:INP52_03130"/>
<dbReference type="PANTHER" id="PTHR19211">
    <property type="entry name" value="ATP-BINDING TRANSPORT PROTEIN-RELATED"/>
    <property type="match status" value="1"/>
</dbReference>
<dbReference type="RefSeq" id="WP_194372330.1">
    <property type="nucleotide sequence ID" value="NZ_CP063767.1"/>
</dbReference>
<accession>A0A7S7M9Z5</accession>
<keyword evidence="3 5" id="KW-0067">ATP-binding</keyword>
<dbReference type="EMBL" id="CP063767">
    <property type="protein sequence ID" value="QOY61207.1"/>
    <property type="molecule type" value="Genomic_DNA"/>
</dbReference>
<dbReference type="Proteomes" id="UP000593735">
    <property type="component" value="Chromosome"/>
</dbReference>
<evidence type="ECO:0000256" key="3">
    <source>
        <dbReference type="ARBA" id="ARBA00022840"/>
    </source>
</evidence>
<dbReference type="SMART" id="SM00382">
    <property type="entry name" value="AAA"/>
    <property type="match status" value="2"/>
</dbReference>
<gene>
    <name evidence="5" type="ORF">INP52_03130</name>
</gene>
<dbReference type="InterPro" id="IPR003439">
    <property type="entry name" value="ABC_transporter-like_ATP-bd"/>
</dbReference>
<evidence type="ECO:0000313" key="5">
    <source>
        <dbReference type="EMBL" id="QOY61207.1"/>
    </source>
</evidence>
<dbReference type="InterPro" id="IPR003593">
    <property type="entry name" value="AAA+_ATPase"/>
</dbReference>
<dbReference type="AlphaFoldDB" id="A0A7S7M9Z5"/>
<evidence type="ECO:0000256" key="2">
    <source>
        <dbReference type="ARBA" id="ARBA00022741"/>
    </source>
</evidence>
<evidence type="ECO:0000259" key="4">
    <source>
        <dbReference type="PROSITE" id="PS50893"/>
    </source>
</evidence>
<dbReference type="PANTHER" id="PTHR19211:SF14">
    <property type="entry name" value="ATP-BINDING CASSETTE SUB-FAMILY F MEMBER 1"/>
    <property type="match status" value="1"/>
</dbReference>
<dbReference type="InterPro" id="IPR050611">
    <property type="entry name" value="ABCF"/>
</dbReference>
<keyword evidence="2" id="KW-0547">Nucleotide-binding</keyword>
<dbReference type="PROSITE" id="PS50893">
    <property type="entry name" value="ABC_TRANSPORTER_2"/>
    <property type="match status" value="1"/>
</dbReference>
<reference evidence="5 6" key="1">
    <citation type="submission" date="2020-10" db="EMBL/GenBank/DDBJ databases">
        <title>Olsenella immobilis sp.nov., isolated from the mud in a fermentation cellar used for the production of Chinese strong-flavoured liquor.</title>
        <authorList>
            <person name="Lu L."/>
        </authorList>
    </citation>
    <scope>NUCLEOTIDE SEQUENCE [LARGE SCALE GENOMIC DNA]</scope>
    <source>
        <strain evidence="5 6">LZLJ-2</strain>
    </source>
</reference>
<protein>
    <submittedName>
        <fullName evidence="5">ABC-F family ATP-binding cassette domain-containing protein</fullName>
    </submittedName>
</protein>
<dbReference type="InterPro" id="IPR027417">
    <property type="entry name" value="P-loop_NTPase"/>
</dbReference>
<dbReference type="GO" id="GO:0016887">
    <property type="term" value="F:ATP hydrolysis activity"/>
    <property type="evidence" value="ECO:0007669"/>
    <property type="project" value="InterPro"/>
</dbReference>
<keyword evidence="1" id="KW-0677">Repeat</keyword>
<name>A0A7S7M9Z5_9ACTN</name>